<reference evidence="3 4" key="1">
    <citation type="journal article" date="2018" name="Plant J.">
        <title>Genome sequences of Chlorella sorokiniana UTEX 1602 and Micractinium conductrix SAG 241.80: implications to maltose excretion by a green alga.</title>
        <authorList>
            <person name="Arriola M.B."/>
            <person name="Velmurugan N."/>
            <person name="Zhang Y."/>
            <person name="Plunkett M.H."/>
            <person name="Hondzo H."/>
            <person name="Barney B.M."/>
        </authorList>
    </citation>
    <scope>NUCLEOTIDE SEQUENCE [LARGE SCALE GENOMIC DNA]</scope>
    <source>
        <strain evidence="4">UTEX 1602</strain>
    </source>
</reference>
<protein>
    <submittedName>
        <fullName evidence="3">PR-1</fullName>
    </submittedName>
</protein>
<dbReference type="PROSITE" id="PS51166">
    <property type="entry name" value="CBM20"/>
    <property type="match status" value="1"/>
</dbReference>
<feature type="region of interest" description="Disordered" evidence="1">
    <location>
        <begin position="322"/>
        <end position="346"/>
    </location>
</feature>
<dbReference type="AlphaFoldDB" id="A0A2P6TIN1"/>
<evidence type="ECO:0000256" key="1">
    <source>
        <dbReference type="SAM" id="MobiDB-lite"/>
    </source>
</evidence>
<dbReference type="SMART" id="SM00198">
    <property type="entry name" value="SCP"/>
    <property type="match status" value="1"/>
</dbReference>
<dbReference type="Proteomes" id="UP000239899">
    <property type="component" value="Unassembled WGS sequence"/>
</dbReference>
<dbReference type="PANTHER" id="PTHR15048:SF0">
    <property type="entry name" value="STARCH-BINDING DOMAIN-CONTAINING PROTEIN 1"/>
    <property type="match status" value="1"/>
</dbReference>
<dbReference type="InterPro" id="IPR013784">
    <property type="entry name" value="Carb-bd-like_fold"/>
</dbReference>
<feature type="compositionally biased region" description="Low complexity" evidence="1">
    <location>
        <begin position="377"/>
        <end position="389"/>
    </location>
</feature>
<dbReference type="InterPro" id="IPR002044">
    <property type="entry name" value="CBM20"/>
</dbReference>
<organism evidence="3 4">
    <name type="scientific">Chlorella sorokiniana</name>
    <name type="common">Freshwater green alga</name>
    <dbReference type="NCBI Taxonomy" id="3076"/>
    <lineage>
        <taxon>Eukaryota</taxon>
        <taxon>Viridiplantae</taxon>
        <taxon>Chlorophyta</taxon>
        <taxon>core chlorophytes</taxon>
        <taxon>Trebouxiophyceae</taxon>
        <taxon>Chlorellales</taxon>
        <taxon>Chlorellaceae</taxon>
        <taxon>Chlorella clade</taxon>
        <taxon>Chlorella</taxon>
    </lineage>
</organism>
<feature type="compositionally biased region" description="Low complexity" evidence="1">
    <location>
        <begin position="478"/>
        <end position="501"/>
    </location>
</feature>
<dbReference type="GO" id="GO:0016020">
    <property type="term" value="C:membrane"/>
    <property type="evidence" value="ECO:0007669"/>
    <property type="project" value="TreeGrafter"/>
</dbReference>
<comment type="caution">
    <text evidence="3">The sequence shown here is derived from an EMBL/GenBank/DDBJ whole genome shotgun (WGS) entry which is preliminary data.</text>
</comment>
<feature type="compositionally biased region" description="Low complexity" evidence="1">
    <location>
        <begin position="519"/>
        <end position="536"/>
    </location>
</feature>
<evidence type="ECO:0000313" key="3">
    <source>
        <dbReference type="EMBL" id="PRW39079.1"/>
    </source>
</evidence>
<accession>A0A2P6TIN1</accession>
<dbReference type="PRINTS" id="PR00837">
    <property type="entry name" value="V5TPXLIKE"/>
</dbReference>
<dbReference type="SUPFAM" id="SSF49452">
    <property type="entry name" value="Starch-binding domain-like"/>
    <property type="match status" value="1"/>
</dbReference>
<dbReference type="OrthoDB" id="515390at2759"/>
<dbReference type="FunFam" id="2.60.40.10:FF:000552">
    <property type="entry name" value="Related to glucoamylase"/>
    <property type="match status" value="1"/>
</dbReference>
<dbReference type="SMART" id="SM01065">
    <property type="entry name" value="CBM_2"/>
    <property type="match status" value="1"/>
</dbReference>
<dbReference type="Pfam" id="PF00188">
    <property type="entry name" value="CAP"/>
    <property type="match status" value="1"/>
</dbReference>
<feature type="compositionally biased region" description="Polar residues" evidence="1">
    <location>
        <begin position="450"/>
        <end position="459"/>
    </location>
</feature>
<gene>
    <name evidence="3" type="ORF">C2E21_6908</name>
</gene>
<evidence type="ECO:0000259" key="2">
    <source>
        <dbReference type="PROSITE" id="PS51166"/>
    </source>
</evidence>
<feature type="region of interest" description="Disordered" evidence="1">
    <location>
        <begin position="360"/>
        <end position="553"/>
    </location>
</feature>
<evidence type="ECO:0000313" key="4">
    <source>
        <dbReference type="Proteomes" id="UP000239899"/>
    </source>
</evidence>
<dbReference type="EMBL" id="LHPG02000014">
    <property type="protein sequence ID" value="PRW39079.1"/>
    <property type="molecule type" value="Genomic_DNA"/>
</dbReference>
<dbReference type="PANTHER" id="PTHR15048">
    <property type="entry name" value="STARCH-BINDING DOMAIN-CONTAINING PROTEIN 1"/>
    <property type="match status" value="1"/>
</dbReference>
<dbReference type="SUPFAM" id="SSF55797">
    <property type="entry name" value="PR-1-like"/>
    <property type="match status" value="1"/>
</dbReference>
<sequence>MLRLRQRLCPDRQAVLDAHNSERAQTGAPPLTWSSDLANKAQTAAEGCQLQPSGSGYGENQAAGTGWKTCAAAMPLWTGGKGQYTAGAAQPPEGALSWTQVVWKGTSQVGCGLANCLDGGHVVCFYQAPGNVQGQFQSNASHTSDGADTMAVTFKLNRKVNFGQELVLVGSTDALGGWELARAPHMTWNDGDVWTATIELPAGTHVEYKFALWDPHNPPVWENCPNRAFSVPAATVVTCAWDEPESTTCEPALEDGSSDAINDSPAPAFRPATVVASYEANGELKVEGRATTALKNGKASAADGAYSPEQLEFLKRKLETTHAGPSAVRQPAAYPNGHANGHANGATQYTPEQLEFMRRSGKLGGSSSPAPSQPTRGASPAASASASGAQYNPEQLAFLQRSGKSPSPAPAVRRSASPPPHARRSSSPPPHAARRSASPPPPAARVNGSAAASSAQYSPEQLAFLQRSGKTPSPPPTAARQQSAQPARGSASPAPSAAGTQYTPEQLEFLRRSGKLGNSASPSPRPAAQRSASPAAGQYTPEQLEFLRRSGKL</sequence>
<dbReference type="STRING" id="3076.A0A2P6TIN1"/>
<dbReference type="CDD" id="cd05467">
    <property type="entry name" value="CBM20"/>
    <property type="match status" value="1"/>
</dbReference>
<dbReference type="InterPro" id="IPR001283">
    <property type="entry name" value="CRISP-related"/>
</dbReference>
<dbReference type="GO" id="GO:2001070">
    <property type="term" value="F:starch binding"/>
    <property type="evidence" value="ECO:0007669"/>
    <property type="project" value="InterPro"/>
</dbReference>
<keyword evidence="4" id="KW-1185">Reference proteome</keyword>
<dbReference type="Pfam" id="PF00686">
    <property type="entry name" value="CBM_20"/>
    <property type="match status" value="1"/>
</dbReference>
<dbReference type="InterPro" id="IPR013783">
    <property type="entry name" value="Ig-like_fold"/>
</dbReference>
<name>A0A2P6TIN1_CHLSO</name>
<dbReference type="Gene3D" id="2.60.40.10">
    <property type="entry name" value="Immunoglobulins"/>
    <property type="match status" value="1"/>
</dbReference>
<dbReference type="InterPro" id="IPR014044">
    <property type="entry name" value="CAP_dom"/>
</dbReference>
<feature type="domain" description="CBM20" evidence="2">
    <location>
        <begin position="144"/>
        <end position="250"/>
    </location>
</feature>
<dbReference type="Gene3D" id="3.40.33.10">
    <property type="entry name" value="CAP"/>
    <property type="match status" value="1"/>
</dbReference>
<feature type="compositionally biased region" description="Polar residues" evidence="1">
    <location>
        <begin position="365"/>
        <end position="376"/>
    </location>
</feature>
<dbReference type="InterPro" id="IPR035940">
    <property type="entry name" value="CAP_sf"/>
</dbReference>
<proteinExistence type="predicted"/>